<proteinExistence type="predicted"/>
<sequence>MLYRVRMGRGVWVGALVSALVWGGAAQAANKATATKKVRPVVQLSERALWRAKSWVGMTTLAKMSSTVTDDCSGMTRLAFQQRQLDLLPDDVLPEENGVTAIHRKARALGMLSETPTPGALVFFKNTFDRNRDGLINDGLTHIGIVERVGADGTVTFVHKSGGLVKRSRFNLLQPEARKDAKGHILNDWLRRKGKKTRGYMAGELVAGFASVDERWRSPEPTRLASAKLTVKGDARTAQR</sequence>
<dbReference type="EMBL" id="RAWE01000436">
    <property type="protein sequence ID" value="RKG92709.1"/>
    <property type="molecule type" value="Genomic_DNA"/>
</dbReference>
<dbReference type="RefSeq" id="WP_120608459.1">
    <property type="nucleotide sequence ID" value="NZ_RAWE01000436.1"/>
</dbReference>
<dbReference type="InterPro" id="IPR038765">
    <property type="entry name" value="Papain-like_cys_pep_sf"/>
</dbReference>
<keyword evidence="1" id="KW-0732">Signal</keyword>
<dbReference type="AlphaFoldDB" id="A0A3A8JAK1"/>
<comment type="caution">
    <text evidence="2">The sequence shown here is derived from an EMBL/GenBank/DDBJ whole genome shotgun (WGS) entry which is preliminary data.</text>
</comment>
<dbReference type="SUPFAM" id="SSF54001">
    <property type="entry name" value="Cysteine proteinases"/>
    <property type="match status" value="1"/>
</dbReference>
<name>A0A3A8JAK1_9BACT</name>
<evidence type="ECO:0000313" key="3">
    <source>
        <dbReference type="Proteomes" id="UP000268313"/>
    </source>
</evidence>
<feature type="signal peptide" evidence="1">
    <location>
        <begin position="1"/>
        <end position="28"/>
    </location>
</feature>
<accession>A0A3A8JAK1</accession>
<organism evidence="2 3">
    <name type="scientific">Corallococcus carmarthensis</name>
    <dbReference type="NCBI Taxonomy" id="2316728"/>
    <lineage>
        <taxon>Bacteria</taxon>
        <taxon>Pseudomonadati</taxon>
        <taxon>Myxococcota</taxon>
        <taxon>Myxococcia</taxon>
        <taxon>Myxococcales</taxon>
        <taxon>Cystobacterineae</taxon>
        <taxon>Myxococcaceae</taxon>
        <taxon>Corallococcus</taxon>
    </lineage>
</organism>
<gene>
    <name evidence="2" type="ORF">D7X32_44245</name>
</gene>
<reference evidence="3" key="1">
    <citation type="submission" date="2018-09" db="EMBL/GenBank/DDBJ databases">
        <authorList>
            <person name="Livingstone P.G."/>
            <person name="Whitworth D.E."/>
        </authorList>
    </citation>
    <scope>NUCLEOTIDE SEQUENCE [LARGE SCALE GENOMIC DNA]</scope>
    <source>
        <strain evidence="3">CA043D</strain>
    </source>
</reference>
<evidence type="ECO:0000256" key="1">
    <source>
        <dbReference type="SAM" id="SignalP"/>
    </source>
</evidence>
<keyword evidence="3" id="KW-1185">Reference proteome</keyword>
<protein>
    <submittedName>
        <fullName evidence="2">CHAP domain-containing protein</fullName>
    </submittedName>
</protein>
<evidence type="ECO:0000313" key="2">
    <source>
        <dbReference type="EMBL" id="RKG92709.1"/>
    </source>
</evidence>
<dbReference type="Proteomes" id="UP000268313">
    <property type="component" value="Unassembled WGS sequence"/>
</dbReference>
<feature type="chain" id="PRO_5017393224" evidence="1">
    <location>
        <begin position="29"/>
        <end position="240"/>
    </location>
</feature>
<dbReference type="Gene3D" id="3.90.1720.10">
    <property type="entry name" value="endopeptidase domain like (from Nostoc punctiforme)"/>
    <property type="match status" value="1"/>
</dbReference>
<dbReference type="OrthoDB" id="9790543at2"/>